<dbReference type="RefSeq" id="XP_024581943.1">
    <property type="nucleotide sequence ID" value="XM_024716333.1"/>
</dbReference>
<dbReference type="Pfam" id="PF17921">
    <property type="entry name" value="Integrase_H2C2"/>
    <property type="match status" value="1"/>
</dbReference>
<dbReference type="InterPro" id="IPR041588">
    <property type="entry name" value="Integrase_H2C2"/>
</dbReference>
<protein>
    <recommendedName>
        <fullName evidence="1">Integrase zinc-binding domain-containing protein</fullName>
    </recommendedName>
</protein>
<name>A0A0P1AXZ8_PLAHL</name>
<keyword evidence="3" id="KW-1185">Reference proteome</keyword>
<dbReference type="EMBL" id="CCYD01001583">
    <property type="protein sequence ID" value="CEG45574.1"/>
    <property type="molecule type" value="Genomic_DNA"/>
</dbReference>
<dbReference type="Proteomes" id="UP000054928">
    <property type="component" value="Unassembled WGS sequence"/>
</dbReference>
<dbReference type="OrthoDB" id="441971at2759"/>
<reference evidence="3" key="1">
    <citation type="submission" date="2014-09" db="EMBL/GenBank/DDBJ databases">
        <authorList>
            <person name="Sharma Rahul"/>
            <person name="Thines Marco"/>
        </authorList>
    </citation>
    <scope>NUCLEOTIDE SEQUENCE [LARGE SCALE GENOMIC DNA]</scope>
</reference>
<accession>A0A0P1AXZ8</accession>
<evidence type="ECO:0000313" key="3">
    <source>
        <dbReference type="Proteomes" id="UP000054928"/>
    </source>
</evidence>
<evidence type="ECO:0000259" key="1">
    <source>
        <dbReference type="Pfam" id="PF17921"/>
    </source>
</evidence>
<feature type="domain" description="Integrase zinc-binding" evidence="1">
    <location>
        <begin position="52"/>
        <end position="104"/>
    </location>
</feature>
<organism evidence="2 3">
    <name type="scientific">Plasmopara halstedii</name>
    <name type="common">Downy mildew of sunflower</name>
    <dbReference type="NCBI Taxonomy" id="4781"/>
    <lineage>
        <taxon>Eukaryota</taxon>
        <taxon>Sar</taxon>
        <taxon>Stramenopiles</taxon>
        <taxon>Oomycota</taxon>
        <taxon>Peronosporomycetes</taxon>
        <taxon>Peronosporales</taxon>
        <taxon>Peronosporaceae</taxon>
        <taxon>Plasmopara</taxon>
    </lineage>
</organism>
<dbReference type="GeneID" id="36396915"/>
<sequence>MVLEVNNYHAELEKSSREKLRRAYKEDEFNTKNGRQRRHDQLHSGRWAEFRELKLVILNNHHDAPTVAHPGIERTANAVKMRFWWESMLEDMKTYVRTSKTCIWYNTSSQKKQGMMQPMRFQIGVGIRSACTSSPDCQSPRDANRYS</sequence>
<proteinExistence type="predicted"/>
<dbReference type="AlphaFoldDB" id="A0A0P1AXZ8"/>
<dbReference type="Gene3D" id="1.10.340.70">
    <property type="match status" value="1"/>
</dbReference>
<evidence type="ECO:0000313" key="2">
    <source>
        <dbReference type="EMBL" id="CEG45574.1"/>
    </source>
</evidence>